<organism evidence="2 3">
    <name type="scientific">Xenorhabdus poinarii G6</name>
    <dbReference type="NCBI Taxonomy" id="1354304"/>
    <lineage>
        <taxon>Bacteria</taxon>
        <taxon>Pseudomonadati</taxon>
        <taxon>Pseudomonadota</taxon>
        <taxon>Gammaproteobacteria</taxon>
        <taxon>Enterobacterales</taxon>
        <taxon>Morganellaceae</taxon>
        <taxon>Xenorhabdus</taxon>
    </lineage>
</organism>
<feature type="transmembrane region" description="Helical" evidence="1">
    <location>
        <begin position="16"/>
        <end position="36"/>
    </location>
</feature>
<keyword evidence="1" id="KW-0812">Transmembrane</keyword>
<reference evidence="2 3" key="1">
    <citation type="submission" date="2013-07" db="EMBL/GenBank/DDBJ databases">
        <authorList>
            <person name="Genoscope - CEA"/>
        </authorList>
    </citation>
    <scope>NUCLEOTIDE SEQUENCE [LARGE SCALE GENOMIC DNA]</scope>
    <source>
        <strain evidence="2 3">G6</strain>
    </source>
</reference>
<evidence type="ECO:0000313" key="2">
    <source>
        <dbReference type="EMBL" id="CDG20986.1"/>
    </source>
</evidence>
<name>A0A068R241_9GAMM</name>
<accession>A0A068R241</accession>
<evidence type="ECO:0000256" key="1">
    <source>
        <dbReference type="SAM" id="Phobius"/>
    </source>
</evidence>
<protein>
    <submittedName>
        <fullName evidence="2">Putative UmoD</fullName>
    </submittedName>
</protein>
<dbReference type="EMBL" id="FO704551">
    <property type="protein sequence ID" value="CDG20986.1"/>
    <property type="molecule type" value="Genomic_DNA"/>
</dbReference>
<keyword evidence="3" id="KW-1185">Reference proteome</keyword>
<dbReference type="AlphaFoldDB" id="A0A068R241"/>
<gene>
    <name evidence="2" type="ORF">XPG1_1331</name>
</gene>
<keyword evidence="1" id="KW-1133">Transmembrane helix</keyword>
<dbReference type="Proteomes" id="UP000032735">
    <property type="component" value="Chromosome"/>
</dbReference>
<evidence type="ECO:0000313" key="3">
    <source>
        <dbReference type="Proteomes" id="UP000032735"/>
    </source>
</evidence>
<keyword evidence="1" id="KW-0472">Membrane</keyword>
<dbReference type="HOGENOM" id="CLU_117686_0_0_6"/>
<dbReference type="NCBIfam" id="NF041435">
    <property type="entry name" value="UmoD"/>
    <property type="match status" value="1"/>
</dbReference>
<sequence length="165" mass="18738">MMNISRCYVVKQNKKLYVIGSIMAVAIVGIVATFYFQSPRATVAYVLSSSPIRSTVVVRQSYCHIALFPIPATVKDISGHHSIEYGYRIFTLFDYLKAQREYPALTHSALNNCIEFNVKKPRIVAYDVNYVIGRKPGKIRIGYKPDEIIPLNEKGQLILKSYSQQ</sequence>
<dbReference type="KEGG" id="xpo:XPG1_1331"/>
<proteinExistence type="predicted"/>